<proteinExistence type="inferred from homology"/>
<keyword evidence="5" id="KW-1185">Reference proteome</keyword>
<organism evidence="4 5">
    <name type="scientific">Fimbriimonas ginsengisoli Gsoil 348</name>
    <dbReference type="NCBI Taxonomy" id="661478"/>
    <lineage>
        <taxon>Bacteria</taxon>
        <taxon>Bacillati</taxon>
        <taxon>Armatimonadota</taxon>
        <taxon>Fimbriimonadia</taxon>
        <taxon>Fimbriimonadales</taxon>
        <taxon>Fimbriimonadaceae</taxon>
        <taxon>Fimbriimonas</taxon>
    </lineage>
</organism>
<dbReference type="PANTHER" id="PTHR30476">
    <property type="entry name" value="UPF0234 PROTEIN YAJQ"/>
    <property type="match status" value="1"/>
</dbReference>
<evidence type="ECO:0000256" key="3">
    <source>
        <dbReference type="HAMAP-Rule" id="MF_00632"/>
    </source>
</evidence>
<evidence type="ECO:0000313" key="5">
    <source>
        <dbReference type="Proteomes" id="UP000027982"/>
    </source>
</evidence>
<dbReference type="InterPro" id="IPR007551">
    <property type="entry name" value="YajQ/Smlt4090-like"/>
</dbReference>
<dbReference type="InterPro" id="IPR035570">
    <property type="entry name" value="UPF0234_N"/>
</dbReference>
<dbReference type="Gene3D" id="3.30.70.990">
    <property type="entry name" value="YajQ-like, domain 2"/>
    <property type="match status" value="1"/>
</dbReference>
<dbReference type="AlphaFoldDB" id="A0A068NK26"/>
<comment type="similarity">
    <text evidence="2 3">Belongs to the YajQ family.</text>
</comment>
<comment type="function">
    <text evidence="3">Nucleotide-binding protein.</text>
</comment>
<dbReference type="KEGG" id="fgi:OP10G_0493"/>
<dbReference type="CDD" id="cd11740">
    <property type="entry name" value="YajQ_like"/>
    <property type="match status" value="1"/>
</dbReference>
<keyword evidence="1 3" id="KW-0547">Nucleotide-binding</keyword>
<gene>
    <name evidence="4" type="ORF">OP10G_0493</name>
</gene>
<dbReference type="InterPro" id="IPR036183">
    <property type="entry name" value="YajQ-like_sf"/>
</dbReference>
<dbReference type="Pfam" id="PF04461">
    <property type="entry name" value="YajQ"/>
    <property type="match status" value="1"/>
</dbReference>
<dbReference type="OrthoDB" id="9801447at2"/>
<dbReference type="STRING" id="661478.OP10G_0493"/>
<dbReference type="GO" id="GO:0000166">
    <property type="term" value="F:nucleotide binding"/>
    <property type="evidence" value="ECO:0007669"/>
    <property type="project" value="UniProtKB-UniRule"/>
</dbReference>
<dbReference type="SUPFAM" id="SSF89963">
    <property type="entry name" value="YajQ-like"/>
    <property type="match status" value="2"/>
</dbReference>
<dbReference type="Proteomes" id="UP000027982">
    <property type="component" value="Chromosome"/>
</dbReference>
<dbReference type="Gene3D" id="3.30.70.860">
    <property type="match status" value="1"/>
</dbReference>
<evidence type="ECO:0000313" key="4">
    <source>
        <dbReference type="EMBL" id="AIE83861.1"/>
    </source>
</evidence>
<dbReference type="eggNOG" id="COG1666">
    <property type="taxonomic scope" value="Bacteria"/>
</dbReference>
<sequence>MAVTEFSFDIVSRADKMEVKNAIGQAEKELANRYDLKGTKCEIVHDKDDVSLIADDEFRMQQLQDIVFSKLIKRGIDARSIEWGKIEPGAGISVKCKLNLKQGIEQDKAKALTKQIRDNKALKVQSQIQGEEVRVSSKSKDDLQKAMAFVKGLDLDFPVDFVNFR</sequence>
<accession>A0A068NK26</accession>
<reference evidence="4 5" key="1">
    <citation type="journal article" date="2014" name="PLoS ONE">
        <title>The first complete genome sequence of the class fimbriimonadia in the phylum armatimonadetes.</title>
        <authorList>
            <person name="Hu Z.Y."/>
            <person name="Wang Y.Z."/>
            <person name="Im W.T."/>
            <person name="Wang S.Y."/>
            <person name="Zhao G.P."/>
            <person name="Zheng H.J."/>
            <person name="Quan Z.X."/>
        </authorList>
    </citation>
    <scope>NUCLEOTIDE SEQUENCE [LARGE SCALE GENOMIC DNA]</scope>
    <source>
        <strain evidence="4">Gsoil 348</strain>
    </source>
</reference>
<dbReference type="NCBIfam" id="NF003819">
    <property type="entry name" value="PRK05412.1"/>
    <property type="match status" value="1"/>
</dbReference>
<dbReference type="EMBL" id="CP007139">
    <property type="protein sequence ID" value="AIE83861.1"/>
    <property type="molecule type" value="Genomic_DNA"/>
</dbReference>
<dbReference type="GO" id="GO:0005829">
    <property type="term" value="C:cytosol"/>
    <property type="evidence" value="ECO:0007669"/>
    <property type="project" value="TreeGrafter"/>
</dbReference>
<dbReference type="InterPro" id="IPR035571">
    <property type="entry name" value="UPF0234-like_C"/>
</dbReference>
<protein>
    <recommendedName>
        <fullName evidence="3">Nucleotide-binding protein OP10G_0493</fullName>
    </recommendedName>
</protein>
<dbReference type="RefSeq" id="WP_025227479.1">
    <property type="nucleotide sequence ID" value="NZ_CP007139.1"/>
</dbReference>
<dbReference type="PANTHER" id="PTHR30476:SF0">
    <property type="entry name" value="UPF0234 PROTEIN YAJQ"/>
    <property type="match status" value="1"/>
</dbReference>
<dbReference type="HAMAP" id="MF_00632">
    <property type="entry name" value="UPF0234"/>
    <property type="match status" value="1"/>
</dbReference>
<dbReference type="HOGENOM" id="CLU_099839_1_0_0"/>
<name>A0A068NK26_FIMGI</name>
<evidence type="ECO:0000256" key="1">
    <source>
        <dbReference type="ARBA" id="ARBA00022741"/>
    </source>
</evidence>
<evidence type="ECO:0000256" key="2">
    <source>
        <dbReference type="ARBA" id="ARBA00093450"/>
    </source>
</evidence>